<dbReference type="Pfam" id="PF19898">
    <property type="entry name" value="DUF6371"/>
    <property type="match status" value="1"/>
</dbReference>
<evidence type="ECO:0000313" key="2">
    <source>
        <dbReference type="EMBL" id="RGU87986.1"/>
    </source>
</evidence>
<dbReference type="RefSeq" id="WP_259306438.1">
    <property type="nucleotide sequence ID" value="NZ_QRYP01000125.1"/>
</dbReference>
<protein>
    <recommendedName>
        <fullName evidence="1">DUF6371 domain-containing protein</fullName>
    </recommendedName>
</protein>
<accession>A0AA92TP77</accession>
<sequence length="171" mass="19573">IPHKDFNLCQCFFGEHLINKDKTKPIALVESEKTALIASYYLPQFLWIASGGKNGCFNTKSLSVLKNRDVVLFPDLGATTVWQDKLPMMQVLGIRATLFDFLEHQACEEDKTKGLDIADYLLKIKPAEAKLQALIKQNPAIRKLIDVFKLEIVDEPQPRFRTPKRQRGFRL</sequence>
<dbReference type="InterPro" id="IPR045951">
    <property type="entry name" value="DUF6371"/>
</dbReference>
<name>A0AA92TP77_9BACT</name>
<dbReference type="Proteomes" id="UP000285236">
    <property type="component" value="Unassembled WGS sequence"/>
</dbReference>
<organism evidence="2 3">
    <name type="scientific">Segatella copri</name>
    <dbReference type="NCBI Taxonomy" id="165179"/>
    <lineage>
        <taxon>Bacteria</taxon>
        <taxon>Pseudomonadati</taxon>
        <taxon>Bacteroidota</taxon>
        <taxon>Bacteroidia</taxon>
        <taxon>Bacteroidales</taxon>
        <taxon>Prevotellaceae</taxon>
        <taxon>Segatella</taxon>
    </lineage>
</organism>
<feature type="domain" description="DUF6371" evidence="1">
    <location>
        <begin position="3"/>
        <end position="76"/>
    </location>
</feature>
<comment type="caution">
    <text evidence="2">The sequence shown here is derived from an EMBL/GenBank/DDBJ whole genome shotgun (WGS) entry which is preliminary data.</text>
</comment>
<gene>
    <name evidence="2" type="ORF">DWW35_16135</name>
</gene>
<evidence type="ECO:0000313" key="3">
    <source>
        <dbReference type="Proteomes" id="UP000285236"/>
    </source>
</evidence>
<evidence type="ECO:0000259" key="1">
    <source>
        <dbReference type="Pfam" id="PF19898"/>
    </source>
</evidence>
<feature type="non-terminal residue" evidence="2">
    <location>
        <position position="1"/>
    </location>
</feature>
<dbReference type="EMBL" id="QRYP01000125">
    <property type="protein sequence ID" value="RGU87986.1"/>
    <property type="molecule type" value="Genomic_DNA"/>
</dbReference>
<proteinExistence type="predicted"/>
<reference evidence="2 3" key="1">
    <citation type="submission" date="2018-08" db="EMBL/GenBank/DDBJ databases">
        <title>A genome reference for cultivated species of the human gut microbiota.</title>
        <authorList>
            <person name="Zou Y."/>
            <person name="Xue W."/>
            <person name="Luo G."/>
        </authorList>
    </citation>
    <scope>NUCLEOTIDE SEQUENCE [LARGE SCALE GENOMIC DNA]</scope>
    <source>
        <strain evidence="2 3">AF15-25</strain>
    </source>
</reference>
<dbReference type="AlphaFoldDB" id="A0AA92TP77"/>